<comment type="caution">
    <text evidence="2">The sequence shown here is derived from an EMBL/GenBank/DDBJ whole genome shotgun (WGS) entry which is preliminary data.</text>
</comment>
<evidence type="ECO:0000313" key="2">
    <source>
        <dbReference type="EMBL" id="KAK4101874.1"/>
    </source>
</evidence>
<sequence>MQPHEAARCGWVLLGEGHPCRVVEKPASSCWCWPQPEVCPSPGGSTTCLPAASRSSLTELVSDTMAGRPVPAWNESDVGRLWEHVHRKWLPGVMAPLQVGMESPQRENNKTETSCQWALASDG</sequence>
<organism evidence="2 3">
    <name type="scientific">Parathielavia hyrcaniae</name>
    <dbReference type="NCBI Taxonomy" id="113614"/>
    <lineage>
        <taxon>Eukaryota</taxon>
        <taxon>Fungi</taxon>
        <taxon>Dikarya</taxon>
        <taxon>Ascomycota</taxon>
        <taxon>Pezizomycotina</taxon>
        <taxon>Sordariomycetes</taxon>
        <taxon>Sordariomycetidae</taxon>
        <taxon>Sordariales</taxon>
        <taxon>Chaetomiaceae</taxon>
        <taxon>Parathielavia</taxon>
    </lineage>
</organism>
<name>A0AAN6Q1J3_9PEZI</name>
<reference evidence="2" key="1">
    <citation type="journal article" date="2023" name="Mol. Phylogenet. Evol.">
        <title>Genome-scale phylogeny and comparative genomics of the fungal order Sordariales.</title>
        <authorList>
            <person name="Hensen N."/>
            <person name="Bonometti L."/>
            <person name="Westerberg I."/>
            <person name="Brannstrom I.O."/>
            <person name="Guillou S."/>
            <person name="Cros-Aarteil S."/>
            <person name="Calhoun S."/>
            <person name="Haridas S."/>
            <person name="Kuo A."/>
            <person name="Mondo S."/>
            <person name="Pangilinan J."/>
            <person name="Riley R."/>
            <person name="LaButti K."/>
            <person name="Andreopoulos B."/>
            <person name="Lipzen A."/>
            <person name="Chen C."/>
            <person name="Yan M."/>
            <person name="Daum C."/>
            <person name="Ng V."/>
            <person name="Clum A."/>
            <person name="Steindorff A."/>
            <person name="Ohm R.A."/>
            <person name="Martin F."/>
            <person name="Silar P."/>
            <person name="Natvig D.O."/>
            <person name="Lalanne C."/>
            <person name="Gautier V."/>
            <person name="Ament-Velasquez S.L."/>
            <person name="Kruys A."/>
            <person name="Hutchinson M.I."/>
            <person name="Powell A.J."/>
            <person name="Barry K."/>
            <person name="Miller A.N."/>
            <person name="Grigoriev I.V."/>
            <person name="Debuchy R."/>
            <person name="Gladieux P."/>
            <person name="Hiltunen Thoren M."/>
            <person name="Johannesson H."/>
        </authorList>
    </citation>
    <scope>NUCLEOTIDE SEQUENCE</scope>
    <source>
        <strain evidence="2">CBS 757.83</strain>
    </source>
</reference>
<dbReference type="EMBL" id="MU863633">
    <property type="protein sequence ID" value="KAK4101874.1"/>
    <property type="molecule type" value="Genomic_DNA"/>
</dbReference>
<dbReference type="AlphaFoldDB" id="A0AAN6Q1J3"/>
<gene>
    <name evidence="2" type="ORF">N658DRAFT_40320</name>
</gene>
<reference evidence="2" key="2">
    <citation type="submission" date="2023-05" db="EMBL/GenBank/DDBJ databases">
        <authorList>
            <consortium name="Lawrence Berkeley National Laboratory"/>
            <person name="Steindorff A."/>
            <person name="Hensen N."/>
            <person name="Bonometti L."/>
            <person name="Westerberg I."/>
            <person name="Brannstrom I.O."/>
            <person name="Guillou S."/>
            <person name="Cros-Aarteil S."/>
            <person name="Calhoun S."/>
            <person name="Haridas S."/>
            <person name="Kuo A."/>
            <person name="Mondo S."/>
            <person name="Pangilinan J."/>
            <person name="Riley R."/>
            <person name="Labutti K."/>
            <person name="Andreopoulos B."/>
            <person name="Lipzen A."/>
            <person name="Chen C."/>
            <person name="Yanf M."/>
            <person name="Daum C."/>
            <person name="Ng V."/>
            <person name="Clum A."/>
            <person name="Ohm R."/>
            <person name="Martin F."/>
            <person name="Silar P."/>
            <person name="Natvig D."/>
            <person name="Lalanne C."/>
            <person name="Gautier V."/>
            <person name="Ament-Velasquez S.L."/>
            <person name="Kruys A."/>
            <person name="Hutchinson M.I."/>
            <person name="Powell A.J."/>
            <person name="Barry K."/>
            <person name="Miller A.N."/>
            <person name="Grigoriev I.V."/>
            <person name="Debuchy R."/>
            <person name="Gladieux P."/>
            <person name="Thoren M.H."/>
            <person name="Johannesson H."/>
        </authorList>
    </citation>
    <scope>NUCLEOTIDE SEQUENCE</scope>
    <source>
        <strain evidence="2">CBS 757.83</strain>
    </source>
</reference>
<dbReference type="Proteomes" id="UP001305647">
    <property type="component" value="Unassembled WGS sequence"/>
</dbReference>
<feature type="region of interest" description="Disordered" evidence="1">
    <location>
        <begin position="100"/>
        <end position="123"/>
    </location>
</feature>
<evidence type="ECO:0000256" key="1">
    <source>
        <dbReference type="SAM" id="MobiDB-lite"/>
    </source>
</evidence>
<keyword evidence="3" id="KW-1185">Reference proteome</keyword>
<evidence type="ECO:0000313" key="3">
    <source>
        <dbReference type="Proteomes" id="UP001305647"/>
    </source>
</evidence>
<accession>A0AAN6Q1J3</accession>
<protein>
    <submittedName>
        <fullName evidence="2">Uncharacterized protein</fullName>
    </submittedName>
</protein>
<proteinExistence type="predicted"/>